<dbReference type="InterPro" id="IPR000847">
    <property type="entry name" value="LysR_HTH_N"/>
</dbReference>
<evidence type="ECO:0000256" key="3">
    <source>
        <dbReference type="ARBA" id="ARBA00023125"/>
    </source>
</evidence>
<dbReference type="Pfam" id="PF03466">
    <property type="entry name" value="LysR_substrate"/>
    <property type="match status" value="1"/>
</dbReference>
<evidence type="ECO:0000256" key="2">
    <source>
        <dbReference type="ARBA" id="ARBA00023015"/>
    </source>
</evidence>
<keyword evidence="4" id="KW-0804">Transcription</keyword>
<sequence>MQNTNWDIFRYVIAVAEAGSAVAAAERLGVNASTVLRRISRFEDENGIRLFERHQSGYRPTAACAAVVEAARDIEQSVAGISRDLLGSDFRLEGGLTVTTTDSLLFSVLAPMIREFSLRHPRICLDISVTTTRLNLTRQDADVAIRPSKQPPETLVGQRVSGLAFAVYGSREKLAAIAPAKRSGQMDDARWVGIGQALTGSMVGNWMKENVPAERIAMTADTFVAMHDCVAAGAGLAALPCCIGDRSRYVMRVTDPLPAMDTSLWVLTHADIRNAARVKAFMEYIARALRSQSDCLEGSASQAQ</sequence>
<dbReference type="SUPFAM" id="SSF46785">
    <property type="entry name" value="Winged helix' DNA-binding domain"/>
    <property type="match status" value="1"/>
</dbReference>
<evidence type="ECO:0000259" key="5">
    <source>
        <dbReference type="PROSITE" id="PS50931"/>
    </source>
</evidence>
<keyword evidence="7" id="KW-1185">Reference proteome</keyword>
<dbReference type="EMBL" id="JAPJZI010000001">
    <property type="protein sequence ID" value="MDA5398854.1"/>
    <property type="molecule type" value="Genomic_DNA"/>
</dbReference>
<comment type="caution">
    <text evidence="6">The sequence shown here is derived from an EMBL/GenBank/DDBJ whole genome shotgun (WGS) entry which is preliminary data.</text>
</comment>
<dbReference type="PANTHER" id="PTHR30537">
    <property type="entry name" value="HTH-TYPE TRANSCRIPTIONAL REGULATOR"/>
    <property type="match status" value="1"/>
</dbReference>
<dbReference type="InterPro" id="IPR005119">
    <property type="entry name" value="LysR_subst-bd"/>
</dbReference>
<protein>
    <submittedName>
        <fullName evidence="6">LysR family transcriptional regulator</fullName>
    </submittedName>
</protein>
<dbReference type="GO" id="GO:0003700">
    <property type="term" value="F:DNA-binding transcription factor activity"/>
    <property type="evidence" value="ECO:0007669"/>
    <property type="project" value="InterPro"/>
</dbReference>
<dbReference type="InterPro" id="IPR058163">
    <property type="entry name" value="LysR-type_TF_proteobact-type"/>
</dbReference>
<dbReference type="GO" id="GO:0006351">
    <property type="term" value="P:DNA-templated transcription"/>
    <property type="evidence" value="ECO:0007669"/>
    <property type="project" value="TreeGrafter"/>
</dbReference>
<feature type="domain" description="HTH lysR-type" evidence="5">
    <location>
        <begin position="4"/>
        <end position="61"/>
    </location>
</feature>
<organism evidence="6 7">
    <name type="scientific">Hoeflea prorocentri</name>
    <dbReference type="NCBI Taxonomy" id="1922333"/>
    <lineage>
        <taxon>Bacteria</taxon>
        <taxon>Pseudomonadati</taxon>
        <taxon>Pseudomonadota</taxon>
        <taxon>Alphaproteobacteria</taxon>
        <taxon>Hyphomicrobiales</taxon>
        <taxon>Rhizobiaceae</taxon>
        <taxon>Hoeflea</taxon>
    </lineage>
</organism>
<dbReference type="PANTHER" id="PTHR30537:SF3">
    <property type="entry name" value="TRANSCRIPTIONAL REGULATORY PROTEIN"/>
    <property type="match status" value="1"/>
</dbReference>
<dbReference type="Gene3D" id="1.10.10.10">
    <property type="entry name" value="Winged helix-like DNA-binding domain superfamily/Winged helix DNA-binding domain"/>
    <property type="match status" value="1"/>
</dbReference>
<evidence type="ECO:0000256" key="1">
    <source>
        <dbReference type="ARBA" id="ARBA00009437"/>
    </source>
</evidence>
<name>A0A9X3UI24_9HYPH</name>
<dbReference type="InterPro" id="IPR036390">
    <property type="entry name" value="WH_DNA-bd_sf"/>
</dbReference>
<proteinExistence type="inferred from homology"/>
<dbReference type="RefSeq" id="WP_267990256.1">
    <property type="nucleotide sequence ID" value="NZ_JAPJZI010000001.1"/>
</dbReference>
<reference evidence="6" key="1">
    <citation type="submission" date="2022-11" db="EMBL/GenBank/DDBJ databases">
        <title>Draft genome sequence of Hoeflea poritis E7-10 and Hoeflea prorocentri PM5-8, separated from scleractinian coral Porites lutea and marine dinoflagellate.</title>
        <authorList>
            <person name="Zhang G."/>
            <person name="Wei Q."/>
            <person name="Cai L."/>
        </authorList>
    </citation>
    <scope>NUCLEOTIDE SEQUENCE</scope>
    <source>
        <strain evidence="6">PM5-8</strain>
    </source>
</reference>
<dbReference type="AlphaFoldDB" id="A0A9X3UI24"/>
<dbReference type="GO" id="GO:0043565">
    <property type="term" value="F:sequence-specific DNA binding"/>
    <property type="evidence" value="ECO:0007669"/>
    <property type="project" value="TreeGrafter"/>
</dbReference>
<evidence type="ECO:0000256" key="4">
    <source>
        <dbReference type="ARBA" id="ARBA00023163"/>
    </source>
</evidence>
<evidence type="ECO:0000313" key="6">
    <source>
        <dbReference type="EMBL" id="MDA5398854.1"/>
    </source>
</evidence>
<accession>A0A9X3UI24</accession>
<gene>
    <name evidence="6" type="ORF">OQ273_09760</name>
</gene>
<comment type="similarity">
    <text evidence="1">Belongs to the LysR transcriptional regulatory family.</text>
</comment>
<dbReference type="Proteomes" id="UP001151234">
    <property type="component" value="Unassembled WGS sequence"/>
</dbReference>
<dbReference type="Gene3D" id="3.40.190.290">
    <property type="match status" value="1"/>
</dbReference>
<dbReference type="SUPFAM" id="SSF53850">
    <property type="entry name" value="Periplasmic binding protein-like II"/>
    <property type="match status" value="1"/>
</dbReference>
<dbReference type="Pfam" id="PF00126">
    <property type="entry name" value="HTH_1"/>
    <property type="match status" value="1"/>
</dbReference>
<dbReference type="InterPro" id="IPR036388">
    <property type="entry name" value="WH-like_DNA-bd_sf"/>
</dbReference>
<keyword evidence="3" id="KW-0238">DNA-binding</keyword>
<dbReference type="PROSITE" id="PS50931">
    <property type="entry name" value="HTH_LYSR"/>
    <property type="match status" value="1"/>
</dbReference>
<evidence type="ECO:0000313" key="7">
    <source>
        <dbReference type="Proteomes" id="UP001151234"/>
    </source>
</evidence>
<keyword evidence="2" id="KW-0805">Transcription regulation</keyword>